<dbReference type="Proteomes" id="UP000067476">
    <property type="component" value="Chromosome"/>
</dbReference>
<dbReference type="AlphaFoldDB" id="A0A0K1W311"/>
<dbReference type="KEGG" id="sll:SLITO_v1c09550"/>
<dbReference type="PATRIC" id="fig|216942.3.peg.971"/>
<reference evidence="1 2" key="1">
    <citation type="journal article" date="2015" name="Genome Announc.">
        <title>Complete Genome Sequence of Spiroplasma litorale TN-1T (DSM 21781), a Bacterium Isolated from a Green-Eyed Horsefly (Tabanus nigrovittatus).</title>
        <authorList>
            <person name="Lo W.S."/>
            <person name="Lai Y.C."/>
            <person name="Lien Y.W."/>
            <person name="Wang T.H."/>
            <person name="Kuo C.H."/>
        </authorList>
    </citation>
    <scope>NUCLEOTIDE SEQUENCE [LARGE SCALE GENOMIC DNA]</scope>
    <source>
        <strain evidence="1 2">TN-1</strain>
    </source>
</reference>
<name>A0A0K1W311_9MOLU</name>
<keyword evidence="2" id="KW-1185">Reference proteome</keyword>
<dbReference type="STRING" id="216942.SLITO_v1c09550"/>
<sequence length="37" mass="4648">MENYILNTINNERINYKNVYKKIRSYYYINIIALYLI</sequence>
<organism evidence="1 2">
    <name type="scientific">Spiroplasma litorale</name>
    <dbReference type="NCBI Taxonomy" id="216942"/>
    <lineage>
        <taxon>Bacteria</taxon>
        <taxon>Bacillati</taxon>
        <taxon>Mycoplasmatota</taxon>
        <taxon>Mollicutes</taxon>
        <taxon>Entomoplasmatales</taxon>
        <taxon>Spiroplasmataceae</taxon>
        <taxon>Spiroplasma</taxon>
    </lineage>
</organism>
<protein>
    <submittedName>
        <fullName evidence="1">Uncharacterized protein</fullName>
    </submittedName>
</protein>
<proteinExistence type="predicted"/>
<evidence type="ECO:0000313" key="2">
    <source>
        <dbReference type="Proteomes" id="UP000067476"/>
    </source>
</evidence>
<dbReference type="EMBL" id="CP012357">
    <property type="protein sequence ID" value="AKX34566.1"/>
    <property type="molecule type" value="Genomic_DNA"/>
</dbReference>
<accession>A0A0K1W311</accession>
<evidence type="ECO:0000313" key="1">
    <source>
        <dbReference type="EMBL" id="AKX34566.1"/>
    </source>
</evidence>
<gene>
    <name evidence="1" type="ORF">SLITO_v1c09550</name>
</gene>